<feature type="region of interest" description="Disordered" evidence="1">
    <location>
        <begin position="1"/>
        <end position="106"/>
    </location>
</feature>
<accession>A0ABR4I3I3</accession>
<organism evidence="3 4">
    <name type="scientific">Aspergillus cavernicola</name>
    <dbReference type="NCBI Taxonomy" id="176166"/>
    <lineage>
        <taxon>Eukaryota</taxon>
        <taxon>Fungi</taxon>
        <taxon>Dikarya</taxon>
        <taxon>Ascomycota</taxon>
        <taxon>Pezizomycotina</taxon>
        <taxon>Eurotiomycetes</taxon>
        <taxon>Eurotiomycetidae</taxon>
        <taxon>Eurotiales</taxon>
        <taxon>Aspergillaceae</taxon>
        <taxon>Aspergillus</taxon>
        <taxon>Aspergillus subgen. Nidulantes</taxon>
    </lineage>
</organism>
<dbReference type="InterPro" id="IPR036465">
    <property type="entry name" value="vWFA_dom_sf"/>
</dbReference>
<dbReference type="Pfam" id="PF00092">
    <property type="entry name" value="VWA"/>
    <property type="match status" value="1"/>
</dbReference>
<feature type="compositionally biased region" description="Polar residues" evidence="1">
    <location>
        <begin position="30"/>
        <end position="45"/>
    </location>
</feature>
<evidence type="ECO:0000313" key="3">
    <source>
        <dbReference type="EMBL" id="KAL2822318.1"/>
    </source>
</evidence>
<feature type="compositionally biased region" description="Low complexity" evidence="1">
    <location>
        <begin position="63"/>
        <end position="82"/>
    </location>
</feature>
<dbReference type="InterPro" id="IPR002035">
    <property type="entry name" value="VWF_A"/>
</dbReference>
<dbReference type="SUPFAM" id="SSF53300">
    <property type="entry name" value="vWA-like"/>
    <property type="match status" value="1"/>
</dbReference>
<gene>
    <name evidence="3" type="ORF">BDW59DRAFT_149473</name>
</gene>
<evidence type="ECO:0000259" key="2">
    <source>
        <dbReference type="PROSITE" id="PS50234"/>
    </source>
</evidence>
<dbReference type="Gene3D" id="3.40.50.410">
    <property type="entry name" value="von Willebrand factor, type A domain"/>
    <property type="match status" value="1"/>
</dbReference>
<comment type="caution">
    <text evidence="3">The sequence shown here is derived from an EMBL/GenBank/DDBJ whole genome shotgun (WGS) entry which is preliminary data.</text>
</comment>
<sequence>MTLLRRLFSSSSSSPSQTQSQQPPQNTNSVNMGSCHSSQDTQHTVPAQRRSVAATPASKSLHPHVAPQPYQQHQQHQQQPSQIDTGADIWSPPPYSSTTTNTNTTGAPFNDTAYSFLSTFDTIFLVDDSTSMRGKRWREAEDAIAAIAPICTHYDADGIDIYFLNHRNQQTSTAGTADGYKNVLDASGVREIFKSVSPSGATPVGTRLHHILKPYLSNLSTLTAQGREAELKPLNIIVITDGVFTDDAESVIVSVAKKLDSPSIQAVSWQVGIQFFQVGDDEQARAFLVTLDDDLTKRRSYDGIRDIVDTVPWKGERGRVLNAEGILKCVLGAVNKRYDKVEASR</sequence>
<proteinExistence type="predicted"/>
<dbReference type="PROSITE" id="PS50234">
    <property type="entry name" value="VWFA"/>
    <property type="match status" value="1"/>
</dbReference>
<evidence type="ECO:0000256" key="1">
    <source>
        <dbReference type="SAM" id="MobiDB-lite"/>
    </source>
</evidence>
<feature type="compositionally biased region" description="Low complexity" evidence="1">
    <location>
        <begin position="9"/>
        <end position="29"/>
    </location>
</feature>
<keyword evidence="4" id="KW-1185">Reference proteome</keyword>
<dbReference type="PANTHER" id="PTHR34706">
    <property type="entry name" value="SLR1338 PROTEIN"/>
    <property type="match status" value="1"/>
</dbReference>
<reference evidence="3 4" key="1">
    <citation type="submission" date="2024-07" db="EMBL/GenBank/DDBJ databases">
        <title>Section-level genome sequencing and comparative genomics of Aspergillus sections Usti and Cavernicolus.</title>
        <authorList>
            <consortium name="Lawrence Berkeley National Laboratory"/>
            <person name="Nybo J.L."/>
            <person name="Vesth T.C."/>
            <person name="Theobald S."/>
            <person name="Frisvad J.C."/>
            <person name="Larsen T.O."/>
            <person name="Kjaerboelling I."/>
            <person name="Rothschild-Mancinelli K."/>
            <person name="Lyhne E.K."/>
            <person name="Kogle M.E."/>
            <person name="Barry K."/>
            <person name="Clum A."/>
            <person name="Na H."/>
            <person name="Ledsgaard L."/>
            <person name="Lin J."/>
            <person name="Lipzen A."/>
            <person name="Kuo A."/>
            <person name="Riley R."/>
            <person name="Mondo S."/>
            <person name="LaButti K."/>
            <person name="Haridas S."/>
            <person name="Pangalinan J."/>
            <person name="Salamov A.A."/>
            <person name="Simmons B.A."/>
            <person name="Magnuson J.K."/>
            <person name="Chen J."/>
            <person name="Drula E."/>
            <person name="Henrissat B."/>
            <person name="Wiebenga A."/>
            <person name="Lubbers R.J."/>
            <person name="Gomes A.C."/>
            <person name="Makela M.R."/>
            <person name="Stajich J."/>
            <person name="Grigoriev I.V."/>
            <person name="Mortensen U.H."/>
            <person name="De vries R.P."/>
            <person name="Baker S.E."/>
            <person name="Andersen M.R."/>
        </authorList>
    </citation>
    <scope>NUCLEOTIDE SEQUENCE [LARGE SCALE GENOMIC DNA]</scope>
    <source>
        <strain evidence="3 4">CBS 600.67</strain>
    </source>
</reference>
<protein>
    <recommendedName>
        <fullName evidence="2">VWFA domain-containing protein</fullName>
    </recommendedName>
</protein>
<dbReference type="PANTHER" id="PTHR34706:SF1">
    <property type="entry name" value="VWFA DOMAIN-CONTAINING PROTEIN"/>
    <property type="match status" value="1"/>
</dbReference>
<dbReference type="SMART" id="SM00327">
    <property type="entry name" value="VWA"/>
    <property type="match status" value="1"/>
</dbReference>
<evidence type="ECO:0000313" key="4">
    <source>
        <dbReference type="Proteomes" id="UP001610335"/>
    </source>
</evidence>
<feature type="domain" description="VWFA" evidence="2">
    <location>
        <begin position="121"/>
        <end position="279"/>
    </location>
</feature>
<dbReference type="EMBL" id="JBFXLS010000058">
    <property type="protein sequence ID" value="KAL2822318.1"/>
    <property type="molecule type" value="Genomic_DNA"/>
</dbReference>
<dbReference type="Proteomes" id="UP001610335">
    <property type="component" value="Unassembled WGS sequence"/>
</dbReference>
<name>A0ABR4I3I3_9EURO</name>